<accession>A0A2R6XR53</accession>
<evidence type="ECO:0000256" key="1">
    <source>
        <dbReference type="SAM" id="MobiDB-lite"/>
    </source>
</evidence>
<proteinExistence type="predicted"/>
<dbReference type="AlphaFoldDB" id="A0A2R6XR53"/>
<evidence type="ECO:0000313" key="2">
    <source>
        <dbReference type="EMBL" id="PTQ48588.1"/>
    </source>
</evidence>
<feature type="compositionally biased region" description="Polar residues" evidence="1">
    <location>
        <begin position="15"/>
        <end position="24"/>
    </location>
</feature>
<sequence>MISNNKIKRIHAQISARSSMNDNAGISRGRRNPSQAKLDATSSHTRATSGAELTFTTNPWHPTSIRPKLSQMSLAPGCPPSSLAWSSPETEVCLFKSSMMRREVRRPEGSMEYFV</sequence>
<organism evidence="2 3">
    <name type="scientific">Marchantia polymorpha</name>
    <name type="common">Common liverwort</name>
    <name type="synonym">Marchantia aquatica</name>
    <dbReference type="NCBI Taxonomy" id="3197"/>
    <lineage>
        <taxon>Eukaryota</taxon>
        <taxon>Viridiplantae</taxon>
        <taxon>Streptophyta</taxon>
        <taxon>Embryophyta</taxon>
        <taxon>Marchantiophyta</taxon>
        <taxon>Marchantiopsida</taxon>
        <taxon>Marchantiidae</taxon>
        <taxon>Marchantiales</taxon>
        <taxon>Marchantiaceae</taxon>
        <taxon>Marchantia</taxon>
    </lineage>
</organism>
<feature type="region of interest" description="Disordered" evidence="1">
    <location>
        <begin position="14"/>
        <end position="66"/>
    </location>
</feature>
<protein>
    <submittedName>
        <fullName evidence="2">Uncharacterized protein</fullName>
    </submittedName>
</protein>
<dbReference type="Gramene" id="Mp1g03960.1">
    <property type="protein sequence ID" value="Mp1g03960.1.cds1"/>
    <property type="gene ID" value="Mp1g03960"/>
</dbReference>
<dbReference type="Proteomes" id="UP000244005">
    <property type="component" value="Unassembled WGS sequence"/>
</dbReference>
<gene>
    <name evidence="2" type="ORF">MARPO_0005s0211</name>
</gene>
<dbReference type="EMBL" id="KZ772677">
    <property type="protein sequence ID" value="PTQ48588.1"/>
    <property type="molecule type" value="Genomic_DNA"/>
</dbReference>
<reference evidence="3" key="1">
    <citation type="journal article" date="2017" name="Cell">
        <title>Insights into land plant evolution garnered from the Marchantia polymorpha genome.</title>
        <authorList>
            <person name="Bowman J.L."/>
            <person name="Kohchi T."/>
            <person name="Yamato K.T."/>
            <person name="Jenkins J."/>
            <person name="Shu S."/>
            <person name="Ishizaki K."/>
            <person name="Yamaoka S."/>
            <person name="Nishihama R."/>
            <person name="Nakamura Y."/>
            <person name="Berger F."/>
            <person name="Adam C."/>
            <person name="Aki S.S."/>
            <person name="Althoff F."/>
            <person name="Araki T."/>
            <person name="Arteaga-Vazquez M.A."/>
            <person name="Balasubrmanian S."/>
            <person name="Barry K."/>
            <person name="Bauer D."/>
            <person name="Boehm C.R."/>
            <person name="Briginshaw L."/>
            <person name="Caballero-Perez J."/>
            <person name="Catarino B."/>
            <person name="Chen F."/>
            <person name="Chiyoda S."/>
            <person name="Chovatia M."/>
            <person name="Davies K.M."/>
            <person name="Delmans M."/>
            <person name="Demura T."/>
            <person name="Dierschke T."/>
            <person name="Dolan L."/>
            <person name="Dorantes-Acosta A.E."/>
            <person name="Eklund D.M."/>
            <person name="Florent S.N."/>
            <person name="Flores-Sandoval E."/>
            <person name="Fujiyama A."/>
            <person name="Fukuzawa H."/>
            <person name="Galik B."/>
            <person name="Grimanelli D."/>
            <person name="Grimwood J."/>
            <person name="Grossniklaus U."/>
            <person name="Hamada T."/>
            <person name="Haseloff J."/>
            <person name="Hetherington A.J."/>
            <person name="Higo A."/>
            <person name="Hirakawa Y."/>
            <person name="Hundley H.N."/>
            <person name="Ikeda Y."/>
            <person name="Inoue K."/>
            <person name="Inoue S.I."/>
            <person name="Ishida S."/>
            <person name="Jia Q."/>
            <person name="Kakita M."/>
            <person name="Kanazawa T."/>
            <person name="Kawai Y."/>
            <person name="Kawashima T."/>
            <person name="Kennedy M."/>
            <person name="Kinose K."/>
            <person name="Kinoshita T."/>
            <person name="Kohara Y."/>
            <person name="Koide E."/>
            <person name="Komatsu K."/>
            <person name="Kopischke S."/>
            <person name="Kubo M."/>
            <person name="Kyozuka J."/>
            <person name="Lagercrantz U."/>
            <person name="Lin S.S."/>
            <person name="Lindquist E."/>
            <person name="Lipzen A.M."/>
            <person name="Lu C.W."/>
            <person name="De Luna E."/>
            <person name="Martienssen R.A."/>
            <person name="Minamino N."/>
            <person name="Mizutani M."/>
            <person name="Mizutani M."/>
            <person name="Mochizuki N."/>
            <person name="Monte I."/>
            <person name="Mosher R."/>
            <person name="Nagasaki H."/>
            <person name="Nakagami H."/>
            <person name="Naramoto S."/>
            <person name="Nishitani K."/>
            <person name="Ohtani M."/>
            <person name="Okamoto T."/>
            <person name="Okumura M."/>
            <person name="Phillips J."/>
            <person name="Pollak B."/>
            <person name="Reinders A."/>
            <person name="Rovekamp M."/>
            <person name="Sano R."/>
            <person name="Sawa S."/>
            <person name="Schmid M.W."/>
            <person name="Shirakawa M."/>
            <person name="Solano R."/>
            <person name="Spunde A."/>
            <person name="Suetsugu N."/>
            <person name="Sugano S."/>
            <person name="Sugiyama A."/>
            <person name="Sun R."/>
            <person name="Suzuki Y."/>
            <person name="Takenaka M."/>
            <person name="Takezawa D."/>
            <person name="Tomogane H."/>
            <person name="Tsuzuki M."/>
            <person name="Ueda T."/>
            <person name="Umeda M."/>
            <person name="Ward J.M."/>
            <person name="Watanabe Y."/>
            <person name="Yazaki K."/>
            <person name="Yokoyama R."/>
            <person name="Yoshitake Y."/>
            <person name="Yotsui I."/>
            <person name="Zachgo S."/>
            <person name="Schmutz J."/>
        </authorList>
    </citation>
    <scope>NUCLEOTIDE SEQUENCE [LARGE SCALE GENOMIC DNA]</scope>
    <source>
        <strain evidence="3">Tak-1</strain>
    </source>
</reference>
<keyword evidence="3" id="KW-1185">Reference proteome</keyword>
<name>A0A2R6XR53_MARPO</name>
<evidence type="ECO:0000313" key="3">
    <source>
        <dbReference type="Proteomes" id="UP000244005"/>
    </source>
</evidence>
<feature type="compositionally biased region" description="Polar residues" evidence="1">
    <location>
        <begin position="32"/>
        <end position="48"/>
    </location>
</feature>